<sequence length="119" mass="12699">MQLQPPAHVVLPMVEADVVIGQLSQEVGYKLGPDKRAHESFHILGVAHAFAGQVPLLAEMATMGQESLLRALGLHCELRAGARLQLLLTYVRPAGMLSVGATRNSAQRGERASSYTLGA</sequence>
<dbReference type="AlphaFoldDB" id="A0A812TGG0"/>
<dbReference type="EMBL" id="CAJNDS010002577">
    <property type="protein sequence ID" value="CAE7531844.1"/>
    <property type="molecule type" value="Genomic_DNA"/>
</dbReference>
<proteinExistence type="predicted"/>
<dbReference type="Proteomes" id="UP000604046">
    <property type="component" value="Unassembled WGS sequence"/>
</dbReference>
<evidence type="ECO:0000313" key="2">
    <source>
        <dbReference type="Proteomes" id="UP000604046"/>
    </source>
</evidence>
<protein>
    <submittedName>
        <fullName evidence="1">Uncharacterized protein</fullName>
    </submittedName>
</protein>
<accession>A0A812TGG0</accession>
<keyword evidence="2" id="KW-1185">Reference proteome</keyword>
<organism evidence="1 2">
    <name type="scientific">Symbiodinium natans</name>
    <dbReference type="NCBI Taxonomy" id="878477"/>
    <lineage>
        <taxon>Eukaryota</taxon>
        <taxon>Sar</taxon>
        <taxon>Alveolata</taxon>
        <taxon>Dinophyceae</taxon>
        <taxon>Suessiales</taxon>
        <taxon>Symbiodiniaceae</taxon>
        <taxon>Symbiodinium</taxon>
    </lineage>
</organism>
<reference evidence="1" key="1">
    <citation type="submission" date="2021-02" db="EMBL/GenBank/DDBJ databases">
        <authorList>
            <person name="Dougan E. K."/>
            <person name="Rhodes N."/>
            <person name="Thang M."/>
            <person name="Chan C."/>
        </authorList>
    </citation>
    <scope>NUCLEOTIDE SEQUENCE</scope>
</reference>
<name>A0A812TGG0_9DINO</name>
<evidence type="ECO:0000313" key="1">
    <source>
        <dbReference type="EMBL" id="CAE7531844.1"/>
    </source>
</evidence>
<comment type="caution">
    <text evidence="1">The sequence shown here is derived from an EMBL/GenBank/DDBJ whole genome shotgun (WGS) entry which is preliminary data.</text>
</comment>
<gene>
    <name evidence="1" type="ORF">SNAT2548_LOCUS29799</name>
</gene>